<name>A0A830CT28_9LAMI</name>
<dbReference type="EMBL" id="BMAC01000860">
    <property type="protein sequence ID" value="GFQ03728.1"/>
    <property type="molecule type" value="Genomic_DNA"/>
</dbReference>
<dbReference type="CDD" id="cd22160">
    <property type="entry name" value="F-box_AtFBL13-like"/>
    <property type="match status" value="1"/>
</dbReference>
<protein>
    <submittedName>
        <fullName evidence="2">F-box/FBD/LRR-repeat protein at4g00160</fullName>
    </submittedName>
</protein>
<dbReference type="AlphaFoldDB" id="A0A830CT28"/>
<organism evidence="2 3">
    <name type="scientific">Phtheirospermum japonicum</name>
    <dbReference type="NCBI Taxonomy" id="374723"/>
    <lineage>
        <taxon>Eukaryota</taxon>
        <taxon>Viridiplantae</taxon>
        <taxon>Streptophyta</taxon>
        <taxon>Embryophyta</taxon>
        <taxon>Tracheophyta</taxon>
        <taxon>Spermatophyta</taxon>
        <taxon>Magnoliopsida</taxon>
        <taxon>eudicotyledons</taxon>
        <taxon>Gunneridae</taxon>
        <taxon>Pentapetalae</taxon>
        <taxon>asterids</taxon>
        <taxon>lamiids</taxon>
        <taxon>Lamiales</taxon>
        <taxon>Orobanchaceae</taxon>
        <taxon>Orobanchaceae incertae sedis</taxon>
        <taxon>Phtheirospermum</taxon>
    </lineage>
</organism>
<proteinExistence type="predicted"/>
<evidence type="ECO:0000259" key="1">
    <source>
        <dbReference type="Pfam" id="PF00646"/>
    </source>
</evidence>
<gene>
    <name evidence="2" type="ORF">PHJA_002516600</name>
</gene>
<evidence type="ECO:0000313" key="3">
    <source>
        <dbReference type="Proteomes" id="UP000653305"/>
    </source>
</evidence>
<dbReference type="OrthoDB" id="896987at2759"/>
<dbReference type="SUPFAM" id="SSF81383">
    <property type="entry name" value="F-box domain"/>
    <property type="match status" value="1"/>
</dbReference>
<feature type="domain" description="F-box" evidence="1">
    <location>
        <begin position="7"/>
        <end position="46"/>
    </location>
</feature>
<dbReference type="InterPro" id="IPR001810">
    <property type="entry name" value="F-box_dom"/>
</dbReference>
<keyword evidence="3" id="KW-1185">Reference proteome</keyword>
<accession>A0A830CT28</accession>
<evidence type="ECO:0000313" key="2">
    <source>
        <dbReference type="EMBL" id="GFQ03728.1"/>
    </source>
</evidence>
<dbReference type="Gene3D" id="1.20.1280.50">
    <property type="match status" value="1"/>
</dbReference>
<dbReference type="InterPro" id="IPR055294">
    <property type="entry name" value="FBL60-like"/>
</dbReference>
<dbReference type="PANTHER" id="PTHR31293:SF12">
    <property type="entry name" value="RNI-LIKE SUPERFAMILY PROTEIN"/>
    <property type="match status" value="1"/>
</dbReference>
<sequence>MNLVDRISNLPVDILHHILSFLPTKISAQTSVLSKRWRPLWAHVPILDFNVNDFEAETFSRAVCWAMLLHEERNLATFRLRWRSDQDVAYDLNMWINMATKRNVQNLALFINQDMTLPLGIFKSQSFVDLTLHSCTGIPYPDKT</sequence>
<comment type="caution">
    <text evidence="2">The sequence shown here is derived from an EMBL/GenBank/DDBJ whole genome shotgun (WGS) entry which is preliminary data.</text>
</comment>
<dbReference type="InterPro" id="IPR036047">
    <property type="entry name" value="F-box-like_dom_sf"/>
</dbReference>
<dbReference type="PANTHER" id="PTHR31293">
    <property type="entry name" value="RNI-LIKE SUPERFAMILY PROTEIN"/>
    <property type="match status" value="1"/>
</dbReference>
<dbReference type="Proteomes" id="UP000653305">
    <property type="component" value="Unassembled WGS sequence"/>
</dbReference>
<dbReference type="Pfam" id="PF00646">
    <property type="entry name" value="F-box"/>
    <property type="match status" value="1"/>
</dbReference>
<reference evidence="2" key="1">
    <citation type="submission" date="2020-07" db="EMBL/GenBank/DDBJ databases">
        <title>Ethylene signaling mediates host invasion by parasitic plants.</title>
        <authorList>
            <person name="Yoshida S."/>
        </authorList>
    </citation>
    <scope>NUCLEOTIDE SEQUENCE</scope>
    <source>
        <strain evidence="2">Okayama</strain>
    </source>
</reference>
<dbReference type="InterPro" id="IPR053781">
    <property type="entry name" value="F-box_AtFBL13-like"/>
</dbReference>